<dbReference type="Gene3D" id="3.50.50.60">
    <property type="entry name" value="FAD/NAD(P)-binding domain"/>
    <property type="match status" value="1"/>
</dbReference>
<dbReference type="PANTHER" id="PTHR13847:SF150">
    <property type="entry name" value="OXIDOREDUCTASE TDA3-RELATED"/>
    <property type="match status" value="1"/>
</dbReference>
<evidence type="ECO:0000259" key="3">
    <source>
        <dbReference type="Pfam" id="PF01266"/>
    </source>
</evidence>
<gene>
    <name evidence="4" type="ORF">VKT23_008761</name>
</gene>
<reference evidence="4 5" key="1">
    <citation type="submission" date="2024-01" db="EMBL/GenBank/DDBJ databases">
        <title>A draft genome for the cacao thread blight pathogen Marasmiellus scandens.</title>
        <authorList>
            <person name="Baruah I.K."/>
            <person name="Leung J."/>
            <person name="Bukari Y."/>
            <person name="Amoako-Attah I."/>
            <person name="Meinhardt L.W."/>
            <person name="Bailey B.A."/>
            <person name="Cohen S.P."/>
        </authorList>
    </citation>
    <scope>NUCLEOTIDE SEQUENCE [LARGE SCALE GENOMIC DNA]</scope>
    <source>
        <strain evidence="4 5">GH-19</strain>
    </source>
</reference>
<protein>
    <recommendedName>
        <fullName evidence="3">FAD dependent oxidoreductase domain-containing protein</fullName>
    </recommendedName>
</protein>
<accession>A0ABR1JG54</accession>
<feature type="region of interest" description="Disordered" evidence="1">
    <location>
        <begin position="113"/>
        <end position="145"/>
    </location>
</feature>
<keyword evidence="2" id="KW-0812">Transmembrane</keyword>
<evidence type="ECO:0000256" key="2">
    <source>
        <dbReference type="SAM" id="Phobius"/>
    </source>
</evidence>
<feature type="compositionally biased region" description="Basic and acidic residues" evidence="1">
    <location>
        <begin position="133"/>
        <end position="145"/>
    </location>
</feature>
<keyword evidence="2" id="KW-0472">Membrane</keyword>
<dbReference type="EMBL" id="JBANRG010000014">
    <property type="protein sequence ID" value="KAK7460832.1"/>
    <property type="molecule type" value="Genomic_DNA"/>
</dbReference>
<dbReference type="Proteomes" id="UP001498398">
    <property type="component" value="Unassembled WGS sequence"/>
</dbReference>
<evidence type="ECO:0000256" key="1">
    <source>
        <dbReference type="SAM" id="MobiDB-lite"/>
    </source>
</evidence>
<keyword evidence="2" id="KW-1133">Transmembrane helix</keyword>
<name>A0ABR1JG54_9AGAR</name>
<dbReference type="SUPFAM" id="SSF51905">
    <property type="entry name" value="FAD/NAD(P)-binding domain"/>
    <property type="match status" value="1"/>
</dbReference>
<evidence type="ECO:0000313" key="4">
    <source>
        <dbReference type="EMBL" id="KAK7460832.1"/>
    </source>
</evidence>
<comment type="caution">
    <text evidence="4">The sequence shown here is derived from an EMBL/GenBank/DDBJ whole genome shotgun (WGS) entry which is preliminary data.</text>
</comment>
<dbReference type="Gene3D" id="3.30.9.10">
    <property type="entry name" value="D-Amino Acid Oxidase, subunit A, domain 2"/>
    <property type="match status" value="1"/>
</dbReference>
<proteinExistence type="predicted"/>
<dbReference type="InterPro" id="IPR036188">
    <property type="entry name" value="FAD/NAD-bd_sf"/>
</dbReference>
<evidence type="ECO:0000313" key="5">
    <source>
        <dbReference type="Proteomes" id="UP001498398"/>
    </source>
</evidence>
<dbReference type="PANTHER" id="PTHR13847">
    <property type="entry name" value="SARCOSINE DEHYDROGENASE-RELATED"/>
    <property type="match status" value="1"/>
</dbReference>
<feature type="domain" description="FAD dependent oxidoreductase" evidence="3">
    <location>
        <begin position="11"/>
        <end position="395"/>
    </location>
</feature>
<sequence>MSSSIANTPRDIVIIGGGIIGCSTAYYLSRHPSFSPSSSIKVVEASKDGPAQGASGKAGGLVAKWAYPKELVNISFAEHVKLAEEHNGKDRWGWRFVNCGSWEGRGVISDEVGSGVGRGGNRKSLEKTLGLNEGHKSSDSVKRRGKGLPDDLRWVDEDLTYSYSPMAPAGDTAQVHPYLFTTSMMDLATERGAELISGRATEVVQSDGKVTGVRLVRLGSDKPEMIPATDVIIAAGAWSPYILPDLPISSTRAHSITIHPQPSVTIAPYVLFTEISLSGATRTRRATPEIYARPNNEVYACGPGDDSELPGNVDDVLVDDSACESIHKHVSSISPELRDGKVDKQQACFLPIVSRGGGPIIGAASQVAKGLFVATGHTCWGICNAPGTAKAISELIFDGKIHSGNLKKLEPSRFL</sequence>
<dbReference type="Pfam" id="PF01266">
    <property type="entry name" value="DAO"/>
    <property type="match status" value="1"/>
</dbReference>
<organism evidence="4 5">
    <name type="scientific">Marasmiellus scandens</name>
    <dbReference type="NCBI Taxonomy" id="2682957"/>
    <lineage>
        <taxon>Eukaryota</taxon>
        <taxon>Fungi</taxon>
        <taxon>Dikarya</taxon>
        <taxon>Basidiomycota</taxon>
        <taxon>Agaricomycotina</taxon>
        <taxon>Agaricomycetes</taxon>
        <taxon>Agaricomycetidae</taxon>
        <taxon>Agaricales</taxon>
        <taxon>Marasmiineae</taxon>
        <taxon>Omphalotaceae</taxon>
        <taxon>Marasmiellus</taxon>
    </lineage>
</organism>
<keyword evidence="5" id="KW-1185">Reference proteome</keyword>
<feature type="transmembrane region" description="Helical" evidence="2">
    <location>
        <begin position="12"/>
        <end position="29"/>
    </location>
</feature>
<dbReference type="InterPro" id="IPR006076">
    <property type="entry name" value="FAD-dep_OxRdtase"/>
</dbReference>